<sequence>MTAVWFHLICGGQRRVIRQFARAQRIRNACDTRLDLHRIQLRGNDHTYWGTQHASHVEAWHQWQLRVNDGPALAVKVLSLPWQLSGDTGATYISVTDGYFREESVDDHSEYDIQQTFPVQPSRRRPREHVPDRDARGVKRGTRRQPGCGAGGGRPPVPHFPGHVEMERCEGSGQVERGEGSKQVERDEGSGGGHPLVNPFDSPILDIPSFSLSLTQPSQSLPGGSVTLRAPPPTTGSSTLHQSISQASSSDDEERADDTDDVQRFGFRHRVGKKTTRFTLSD</sequence>
<accession>A0ACC0B1T8</accession>
<gene>
    <name evidence="1" type="ORF">M9H77_16452</name>
</gene>
<dbReference type="Proteomes" id="UP001060085">
    <property type="component" value="Linkage Group LG04"/>
</dbReference>
<reference evidence="2" key="1">
    <citation type="journal article" date="2023" name="Nat. Plants">
        <title>Single-cell RNA sequencing provides a high-resolution roadmap for understanding the multicellular compartmentation of specialized metabolism.</title>
        <authorList>
            <person name="Sun S."/>
            <person name="Shen X."/>
            <person name="Li Y."/>
            <person name="Li Y."/>
            <person name="Wang S."/>
            <person name="Li R."/>
            <person name="Zhang H."/>
            <person name="Shen G."/>
            <person name="Guo B."/>
            <person name="Wei J."/>
            <person name="Xu J."/>
            <person name="St-Pierre B."/>
            <person name="Chen S."/>
            <person name="Sun C."/>
        </authorList>
    </citation>
    <scope>NUCLEOTIDE SEQUENCE [LARGE SCALE GENOMIC DNA]</scope>
</reference>
<dbReference type="EMBL" id="CM044704">
    <property type="protein sequence ID" value="KAI5666599.1"/>
    <property type="molecule type" value="Genomic_DNA"/>
</dbReference>
<keyword evidence="2" id="KW-1185">Reference proteome</keyword>
<evidence type="ECO:0000313" key="1">
    <source>
        <dbReference type="EMBL" id="KAI5666599.1"/>
    </source>
</evidence>
<comment type="caution">
    <text evidence="1">The sequence shown here is derived from an EMBL/GenBank/DDBJ whole genome shotgun (WGS) entry which is preliminary data.</text>
</comment>
<name>A0ACC0B1T8_CATRO</name>
<protein>
    <submittedName>
        <fullName evidence="1">Uncharacterized protein</fullName>
    </submittedName>
</protein>
<organism evidence="1 2">
    <name type="scientific">Catharanthus roseus</name>
    <name type="common">Madagascar periwinkle</name>
    <name type="synonym">Vinca rosea</name>
    <dbReference type="NCBI Taxonomy" id="4058"/>
    <lineage>
        <taxon>Eukaryota</taxon>
        <taxon>Viridiplantae</taxon>
        <taxon>Streptophyta</taxon>
        <taxon>Embryophyta</taxon>
        <taxon>Tracheophyta</taxon>
        <taxon>Spermatophyta</taxon>
        <taxon>Magnoliopsida</taxon>
        <taxon>eudicotyledons</taxon>
        <taxon>Gunneridae</taxon>
        <taxon>Pentapetalae</taxon>
        <taxon>asterids</taxon>
        <taxon>lamiids</taxon>
        <taxon>Gentianales</taxon>
        <taxon>Apocynaceae</taxon>
        <taxon>Rauvolfioideae</taxon>
        <taxon>Vinceae</taxon>
        <taxon>Catharanthinae</taxon>
        <taxon>Catharanthus</taxon>
    </lineage>
</organism>
<proteinExistence type="predicted"/>
<evidence type="ECO:0000313" key="2">
    <source>
        <dbReference type="Proteomes" id="UP001060085"/>
    </source>
</evidence>